<evidence type="ECO:0000313" key="3">
    <source>
        <dbReference type="EMBL" id="ABB39400.1"/>
    </source>
</evidence>
<dbReference type="SUPFAM" id="SSF54631">
    <property type="entry name" value="CBS-domain pair"/>
    <property type="match status" value="1"/>
</dbReference>
<name>Q30Y46_OLEA2</name>
<dbReference type="Pfam" id="PF00571">
    <property type="entry name" value="CBS"/>
    <property type="match status" value="2"/>
</dbReference>
<accession>Q30Y46</accession>
<reference evidence="3 4" key="1">
    <citation type="journal article" date="2011" name="J. Bacteriol.">
        <title>Complete genome sequence and updated annotation of Desulfovibrio alaskensis G20.</title>
        <authorList>
            <person name="Hauser L.J."/>
            <person name="Land M.L."/>
            <person name="Brown S.D."/>
            <person name="Larimer F."/>
            <person name="Keller K.L."/>
            <person name="Rapp-Giles B.J."/>
            <person name="Price M.N."/>
            <person name="Lin M."/>
            <person name="Bruce D.C."/>
            <person name="Detter J.C."/>
            <person name="Tapia R."/>
            <person name="Han C.S."/>
            <person name="Goodwin L.A."/>
            <person name="Cheng J.F."/>
            <person name="Pitluck S."/>
            <person name="Copeland A."/>
            <person name="Lucas S."/>
            <person name="Nolan M."/>
            <person name="Lapidus A.L."/>
            <person name="Palumbo A.V."/>
            <person name="Wall J.D."/>
        </authorList>
    </citation>
    <scope>NUCLEOTIDE SEQUENCE [LARGE SCALE GENOMIC DNA]</scope>
    <source>
        <strain evidence="4">ATCC BAA 1058 / DSM 17464 / G20</strain>
    </source>
</reference>
<dbReference type="AlphaFoldDB" id="Q30Y46"/>
<dbReference type="EMBL" id="CP000112">
    <property type="protein sequence ID" value="ABB39400.1"/>
    <property type="molecule type" value="Genomic_DNA"/>
</dbReference>
<dbReference type="RefSeq" id="WP_011368440.1">
    <property type="nucleotide sequence ID" value="NC_007519.1"/>
</dbReference>
<evidence type="ECO:0000259" key="2">
    <source>
        <dbReference type="PROSITE" id="PS51371"/>
    </source>
</evidence>
<feature type="domain" description="CBS" evidence="2">
    <location>
        <begin position="104"/>
        <end position="158"/>
    </location>
</feature>
<keyword evidence="1" id="KW-0129">CBS domain</keyword>
<dbReference type="CDD" id="cd02205">
    <property type="entry name" value="CBS_pair_SF"/>
    <property type="match status" value="1"/>
</dbReference>
<evidence type="ECO:0000256" key="1">
    <source>
        <dbReference type="PROSITE-ProRule" id="PRU00703"/>
    </source>
</evidence>
<evidence type="ECO:0000313" key="4">
    <source>
        <dbReference type="Proteomes" id="UP000002710"/>
    </source>
</evidence>
<dbReference type="STRING" id="207559.Dde_2604"/>
<dbReference type="HOGENOM" id="CLU_136681_0_0_7"/>
<dbReference type="InterPro" id="IPR000644">
    <property type="entry name" value="CBS_dom"/>
</dbReference>
<dbReference type="PROSITE" id="PS51371">
    <property type="entry name" value="CBS"/>
    <property type="match status" value="1"/>
</dbReference>
<sequence>MLLRKRAWDIAREEFPVVRTTDSLAEAMRRLREFQARDSACICALVNDEGGSFAGAISVWDTMRFMERHLLRGSALNGFDESGFDRVFHNACKVAGSTPVSKIMDRHVTVLRPDEPLPLVLEQIVQRGRSYAVVKEGPKVIGVVMITDLYREISGEMT</sequence>
<dbReference type="InterPro" id="IPR046342">
    <property type="entry name" value="CBS_dom_sf"/>
</dbReference>
<dbReference type="DNASU" id="3757626"/>
<dbReference type="Gene3D" id="3.10.580.10">
    <property type="entry name" value="CBS-domain"/>
    <property type="match status" value="1"/>
</dbReference>
<keyword evidence="4" id="KW-1185">Reference proteome</keyword>
<proteinExistence type="predicted"/>
<gene>
    <name evidence="3" type="ordered locus">Dde_2604</name>
</gene>
<protein>
    <submittedName>
        <fullName evidence="3">CBS domain containing protein</fullName>
    </submittedName>
</protein>
<dbReference type="KEGG" id="dde:Dde_2604"/>
<dbReference type="Proteomes" id="UP000002710">
    <property type="component" value="Chromosome"/>
</dbReference>
<organism evidence="3 4">
    <name type="scientific">Oleidesulfovibrio alaskensis (strain ATCC BAA-1058 / DSM 17464 / G20)</name>
    <name type="common">Desulfovibrio alaskensis</name>
    <dbReference type="NCBI Taxonomy" id="207559"/>
    <lineage>
        <taxon>Bacteria</taxon>
        <taxon>Pseudomonadati</taxon>
        <taxon>Thermodesulfobacteriota</taxon>
        <taxon>Desulfovibrionia</taxon>
        <taxon>Desulfovibrionales</taxon>
        <taxon>Desulfovibrionaceae</taxon>
        <taxon>Oleidesulfovibrio</taxon>
    </lineage>
</organism>
<dbReference type="SMR" id="Q30Y46"/>
<dbReference type="eggNOG" id="COG0517">
    <property type="taxonomic scope" value="Bacteria"/>
</dbReference>